<reference evidence="2" key="1">
    <citation type="submission" date="2018-06" db="EMBL/GenBank/DDBJ databases">
        <authorList>
            <person name="Zhirakovskaya E."/>
        </authorList>
    </citation>
    <scope>NUCLEOTIDE SEQUENCE</scope>
</reference>
<evidence type="ECO:0000259" key="1">
    <source>
        <dbReference type="Pfam" id="PF10988"/>
    </source>
</evidence>
<gene>
    <name evidence="2" type="ORF">MNBD_BACTEROID02-354</name>
</gene>
<feature type="domain" description="Putative auto-transporter adhesin head GIN" evidence="1">
    <location>
        <begin position="53"/>
        <end position="164"/>
    </location>
</feature>
<dbReference type="InterPro" id="IPR021255">
    <property type="entry name" value="DUF2807"/>
</dbReference>
<proteinExistence type="predicted"/>
<organism evidence="2">
    <name type="scientific">hydrothermal vent metagenome</name>
    <dbReference type="NCBI Taxonomy" id="652676"/>
    <lineage>
        <taxon>unclassified sequences</taxon>
        <taxon>metagenomes</taxon>
        <taxon>ecological metagenomes</taxon>
    </lineage>
</organism>
<accession>A0A3B0RGN9</accession>
<name>A0A3B0RGN9_9ZZZZ</name>
<feature type="non-terminal residue" evidence="2">
    <location>
        <position position="1"/>
    </location>
</feature>
<dbReference type="EMBL" id="UOEB01000010">
    <property type="protein sequence ID" value="VAV82495.1"/>
    <property type="molecule type" value="Genomic_DNA"/>
</dbReference>
<sequence length="184" mass="20283">KLSIKVVYTKALKHIETLDNGEISSLTTVNLDDIILNNSGTSKAYLNIKAKKIKLINGNRARVKLNLTTNLVILELSENSKLDAIINADSLQIDMYQSADAKIEGALNTLNIRTDNSSKFIGKDLAVNNCELLSEGSSTISVHAIENLYIQALGSSEVLIYNNPKIVINKFTDTAKLYKKEMKL</sequence>
<dbReference type="Pfam" id="PF10988">
    <property type="entry name" value="DUF2807"/>
    <property type="match status" value="1"/>
</dbReference>
<dbReference type="Gene3D" id="2.160.20.120">
    <property type="match status" value="1"/>
</dbReference>
<evidence type="ECO:0000313" key="2">
    <source>
        <dbReference type="EMBL" id="VAV82495.1"/>
    </source>
</evidence>
<dbReference type="AlphaFoldDB" id="A0A3B0RGN9"/>
<protein>
    <recommendedName>
        <fullName evidence="1">Putative auto-transporter adhesin head GIN domain-containing protein</fullName>
    </recommendedName>
</protein>